<evidence type="ECO:0000313" key="1">
    <source>
        <dbReference type="EMBL" id="KAI3735785.1"/>
    </source>
</evidence>
<protein>
    <submittedName>
        <fullName evidence="1">Uncharacterized protein</fullName>
    </submittedName>
</protein>
<name>A0ACB9CNJ8_ARCLA</name>
<accession>A0ACB9CNJ8</accession>
<comment type="caution">
    <text evidence="1">The sequence shown here is derived from an EMBL/GenBank/DDBJ whole genome shotgun (WGS) entry which is preliminary data.</text>
</comment>
<reference evidence="1 2" key="2">
    <citation type="journal article" date="2022" name="Mol. Ecol. Resour.">
        <title>The genomes of chicory, endive, great burdock and yacon provide insights into Asteraceae paleo-polyploidization history and plant inulin production.</title>
        <authorList>
            <person name="Fan W."/>
            <person name="Wang S."/>
            <person name="Wang H."/>
            <person name="Wang A."/>
            <person name="Jiang F."/>
            <person name="Liu H."/>
            <person name="Zhao H."/>
            <person name="Xu D."/>
            <person name="Zhang Y."/>
        </authorList>
    </citation>
    <scope>NUCLEOTIDE SEQUENCE [LARGE SCALE GENOMIC DNA]</scope>
    <source>
        <strain evidence="2">cv. Niubang</strain>
    </source>
</reference>
<gene>
    <name evidence="1" type="ORF">L6452_15298</name>
</gene>
<sequence length="114" mass="12660">MRVVKDAGGMRIDEQEEGDPDERASNSHDTSLAFNDEGLTKLGLEIEPITCVKRSSLPDVSEKMGLECGGVTNFSQISSAQCDKCQIGKEFWEIWESSLQRMITGRVYVSAEKQ</sequence>
<dbReference type="Proteomes" id="UP001055879">
    <property type="component" value="Linkage Group LG04"/>
</dbReference>
<organism evidence="1 2">
    <name type="scientific">Arctium lappa</name>
    <name type="common">Greater burdock</name>
    <name type="synonym">Lappa major</name>
    <dbReference type="NCBI Taxonomy" id="4217"/>
    <lineage>
        <taxon>Eukaryota</taxon>
        <taxon>Viridiplantae</taxon>
        <taxon>Streptophyta</taxon>
        <taxon>Embryophyta</taxon>
        <taxon>Tracheophyta</taxon>
        <taxon>Spermatophyta</taxon>
        <taxon>Magnoliopsida</taxon>
        <taxon>eudicotyledons</taxon>
        <taxon>Gunneridae</taxon>
        <taxon>Pentapetalae</taxon>
        <taxon>asterids</taxon>
        <taxon>campanulids</taxon>
        <taxon>Asterales</taxon>
        <taxon>Asteraceae</taxon>
        <taxon>Carduoideae</taxon>
        <taxon>Cardueae</taxon>
        <taxon>Arctiinae</taxon>
        <taxon>Arctium</taxon>
    </lineage>
</organism>
<reference evidence="2" key="1">
    <citation type="journal article" date="2022" name="Mol. Ecol. Resour.">
        <title>The genomes of chicory, endive, great burdock and yacon provide insights into Asteraceae palaeo-polyploidization history and plant inulin production.</title>
        <authorList>
            <person name="Fan W."/>
            <person name="Wang S."/>
            <person name="Wang H."/>
            <person name="Wang A."/>
            <person name="Jiang F."/>
            <person name="Liu H."/>
            <person name="Zhao H."/>
            <person name="Xu D."/>
            <person name="Zhang Y."/>
        </authorList>
    </citation>
    <scope>NUCLEOTIDE SEQUENCE [LARGE SCALE GENOMIC DNA]</scope>
    <source>
        <strain evidence="2">cv. Niubang</strain>
    </source>
</reference>
<keyword evidence="2" id="KW-1185">Reference proteome</keyword>
<dbReference type="EMBL" id="CM042050">
    <property type="protein sequence ID" value="KAI3735785.1"/>
    <property type="molecule type" value="Genomic_DNA"/>
</dbReference>
<evidence type="ECO:0000313" key="2">
    <source>
        <dbReference type="Proteomes" id="UP001055879"/>
    </source>
</evidence>
<proteinExistence type="predicted"/>